<dbReference type="Gene3D" id="3.20.20.380">
    <property type="entry name" value="Copper homeostasis (CutC) domain"/>
    <property type="match status" value="1"/>
</dbReference>
<dbReference type="HAMAP" id="MF_00795">
    <property type="entry name" value="CutC"/>
    <property type="match status" value="1"/>
</dbReference>
<proteinExistence type="inferred from homology"/>
<dbReference type="PANTHER" id="PTHR12598:SF0">
    <property type="entry name" value="COPPER HOMEOSTASIS PROTEIN CUTC HOMOLOG"/>
    <property type="match status" value="1"/>
</dbReference>
<keyword evidence="4" id="KW-1185">Reference proteome</keyword>
<reference evidence="3 4" key="1">
    <citation type="journal article" date="2018" name="Front. Microbiol.">
        <title>Description and Comparative Genomics of Macrococcus caseolyticus subsp. hominis subsp. nov., Macrococcus goetzii sp. nov., Macrococcus epidermidis sp. nov., and Macrococcus bohemicus sp. nov., Novel Macrococci From Human Clinical Material With Virulence Potential and Suspected Uptake of Foreign DNA by Natural Transformation.</title>
        <authorList>
            <person name="Maslanova I."/>
            <person name="Wertheimer Z."/>
            <person name="Sedlacek I."/>
            <person name="Svec P."/>
            <person name="Indrakova A."/>
            <person name="Kovarovic V."/>
            <person name="Schumann P."/>
            <person name="Sproer C."/>
            <person name="Kralova S."/>
            <person name="Sedo O."/>
            <person name="Kristofova L."/>
            <person name="Vrbovska V."/>
            <person name="Fuzik T."/>
            <person name="Petras P."/>
            <person name="Zdrahal Z."/>
            <person name="Ruzickova V."/>
            <person name="Doskar J."/>
            <person name="Pantucek R."/>
        </authorList>
    </citation>
    <scope>NUCLEOTIDE SEQUENCE [LARGE SCALE GENOMIC DNA]</scope>
    <source>
        <strain evidence="3 4">CCM 4927</strain>
    </source>
</reference>
<dbReference type="Proteomes" id="UP000229523">
    <property type="component" value="Unassembled WGS sequence"/>
</dbReference>
<dbReference type="GO" id="GO:0005507">
    <property type="term" value="F:copper ion binding"/>
    <property type="evidence" value="ECO:0007669"/>
    <property type="project" value="TreeGrafter"/>
</dbReference>
<keyword evidence="2" id="KW-0963">Cytoplasm</keyword>
<comment type="caution">
    <text evidence="2">Once thought to be involved in copper homeostasis, experiments in E.coli have shown this is not the case.</text>
</comment>
<comment type="caution">
    <text evidence="3">The sequence shown here is derived from an EMBL/GenBank/DDBJ whole genome shotgun (WGS) entry which is preliminary data.</text>
</comment>
<organism evidence="3 4">
    <name type="scientific">Macrococcoides goetzii</name>
    <dbReference type="NCBI Taxonomy" id="1891097"/>
    <lineage>
        <taxon>Bacteria</taxon>
        <taxon>Bacillati</taxon>
        <taxon>Bacillota</taxon>
        <taxon>Bacilli</taxon>
        <taxon>Bacillales</taxon>
        <taxon>Staphylococcaceae</taxon>
        <taxon>Macrococcoides</taxon>
    </lineage>
</organism>
<accession>A0A2G5NQF5</accession>
<evidence type="ECO:0000313" key="4">
    <source>
        <dbReference type="Proteomes" id="UP000229523"/>
    </source>
</evidence>
<dbReference type="GO" id="GO:0005737">
    <property type="term" value="C:cytoplasm"/>
    <property type="evidence" value="ECO:0007669"/>
    <property type="project" value="UniProtKB-SubCell"/>
</dbReference>
<protein>
    <recommendedName>
        <fullName evidence="2">PF03932 family protein CutC</fullName>
    </recommendedName>
</protein>
<dbReference type="InterPro" id="IPR005627">
    <property type="entry name" value="CutC-like"/>
</dbReference>
<gene>
    <name evidence="2" type="primary">cutC</name>
    <name evidence="3" type="ORF">BFS35_000645</name>
</gene>
<dbReference type="SUPFAM" id="SSF110395">
    <property type="entry name" value="CutC-like"/>
    <property type="match status" value="1"/>
</dbReference>
<comment type="similarity">
    <text evidence="1 2">Belongs to the CutC family.</text>
</comment>
<comment type="subcellular location">
    <subcellularLocation>
        <location evidence="2">Cytoplasm</location>
    </subcellularLocation>
</comment>
<evidence type="ECO:0000313" key="3">
    <source>
        <dbReference type="EMBL" id="RAI82224.1"/>
    </source>
</evidence>
<dbReference type="EMBL" id="MJBI02000001">
    <property type="protein sequence ID" value="RAI82224.1"/>
    <property type="molecule type" value="Genomic_DNA"/>
</dbReference>
<dbReference type="RefSeq" id="WP_099579901.1">
    <property type="nucleotide sequence ID" value="NZ_MJBI02000001.1"/>
</dbReference>
<name>A0A2G5NQF5_9STAP</name>
<evidence type="ECO:0000256" key="1">
    <source>
        <dbReference type="ARBA" id="ARBA00007768"/>
    </source>
</evidence>
<dbReference type="AlphaFoldDB" id="A0A2G5NQF5"/>
<evidence type="ECO:0000256" key="2">
    <source>
        <dbReference type="HAMAP-Rule" id="MF_00795"/>
    </source>
</evidence>
<dbReference type="InterPro" id="IPR036822">
    <property type="entry name" value="CutC-like_dom_sf"/>
</dbReference>
<dbReference type="Pfam" id="PF03932">
    <property type="entry name" value="CutC"/>
    <property type="match status" value="1"/>
</dbReference>
<dbReference type="PANTHER" id="PTHR12598">
    <property type="entry name" value="COPPER HOMEOSTASIS PROTEIN CUTC"/>
    <property type="match status" value="1"/>
</dbReference>
<sequence length="210" mass="23608">MIKEAVVETFDEIIHAANHGANRIELCDNLFVGGTTPSFGLVKLAIEYCHPLNIEVAVMIRPRGGDFTYNLFEKEVMREDIITLQSLNVDAFVFGALTKDNDLDTLTMHELRKTAQEIPCVMHMAFDQIPIRQQLKAMDALIDMNFKRILTHGSEDKSTPILDNVNQLGRLLRHSKGNIEIMPGGGLNKDNLNDLLELIPFQEVHGTKIV</sequence>